<feature type="compositionally biased region" description="Basic and acidic residues" evidence="2">
    <location>
        <begin position="1206"/>
        <end position="1217"/>
    </location>
</feature>
<evidence type="ECO:0000256" key="1">
    <source>
        <dbReference type="SAM" id="Coils"/>
    </source>
</evidence>
<evidence type="ECO:0000259" key="3">
    <source>
        <dbReference type="PROSITE" id="PS50303"/>
    </source>
</evidence>
<feature type="region of interest" description="Disordered" evidence="2">
    <location>
        <begin position="1199"/>
        <end position="1226"/>
    </location>
</feature>
<feature type="region of interest" description="Disordered" evidence="2">
    <location>
        <begin position="2121"/>
        <end position="2144"/>
    </location>
</feature>
<name>A0AAD7ZHA8_DIPPU</name>
<dbReference type="Proteomes" id="UP001233999">
    <property type="component" value="Unassembled WGS sequence"/>
</dbReference>
<feature type="region of interest" description="Disordered" evidence="2">
    <location>
        <begin position="1134"/>
        <end position="1175"/>
    </location>
</feature>
<feature type="region of interest" description="Disordered" evidence="2">
    <location>
        <begin position="2334"/>
        <end position="2362"/>
    </location>
</feature>
<feature type="region of interest" description="Disordered" evidence="2">
    <location>
        <begin position="1001"/>
        <end position="1020"/>
    </location>
</feature>
<dbReference type="PANTHER" id="PTHR35151:SF2">
    <property type="entry name" value="ELONGATION FACTOR 1 BETA CENTRAL ACIDIC REGION EUKARYOTE DOMAIN-CONTAINING PROTEIN"/>
    <property type="match status" value="1"/>
</dbReference>
<feature type="domain" description="PUM-HD" evidence="3">
    <location>
        <begin position="1703"/>
        <end position="2038"/>
    </location>
</feature>
<protein>
    <recommendedName>
        <fullName evidence="3">PUM-HD domain-containing protein</fullName>
    </recommendedName>
</protein>
<dbReference type="EMBL" id="JASPKZ010008223">
    <property type="protein sequence ID" value="KAJ9580655.1"/>
    <property type="molecule type" value="Genomic_DNA"/>
</dbReference>
<feature type="compositionally biased region" description="Polar residues" evidence="2">
    <location>
        <begin position="1001"/>
        <end position="1010"/>
    </location>
</feature>
<feature type="region of interest" description="Disordered" evidence="2">
    <location>
        <begin position="1055"/>
        <end position="1089"/>
    </location>
</feature>
<feature type="compositionally biased region" description="Basic and acidic residues" evidence="2">
    <location>
        <begin position="59"/>
        <end position="79"/>
    </location>
</feature>
<feature type="coiled-coil region" evidence="1">
    <location>
        <begin position="81"/>
        <end position="154"/>
    </location>
</feature>
<evidence type="ECO:0000313" key="4">
    <source>
        <dbReference type="EMBL" id="KAJ9580655.1"/>
    </source>
</evidence>
<feature type="region of interest" description="Disordered" evidence="2">
    <location>
        <begin position="39"/>
        <end position="79"/>
    </location>
</feature>
<keyword evidence="5" id="KW-1185">Reference proteome</keyword>
<proteinExistence type="predicted"/>
<accession>A0AAD7ZHA8</accession>
<gene>
    <name evidence="4" type="ORF">L9F63_024166</name>
</gene>
<feature type="compositionally biased region" description="Acidic residues" evidence="2">
    <location>
        <begin position="2346"/>
        <end position="2362"/>
    </location>
</feature>
<dbReference type="GO" id="GO:0003723">
    <property type="term" value="F:RNA binding"/>
    <property type="evidence" value="ECO:0007669"/>
    <property type="project" value="InterPro"/>
</dbReference>
<reference evidence="4" key="1">
    <citation type="journal article" date="2023" name="IScience">
        <title>Live-bearing cockroach genome reveals convergent evolutionary mechanisms linked to viviparity in insects and beyond.</title>
        <authorList>
            <person name="Fouks B."/>
            <person name="Harrison M.C."/>
            <person name="Mikhailova A.A."/>
            <person name="Marchal E."/>
            <person name="English S."/>
            <person name="Carruthers M."/>
            <person name="Jennings E.C."/>
            <person name="Chiamaka E.L."/>
            <person name="Frigard R.A."/>
            <person name="Pippel M."/>
            <person name="Attardo G.M."/>
            <person name="Benoit J.B."/>
            <person name="Bornberg-Bauer E."/>
            <person name="Tobe S.S."/>
        </authorList>
    </citation>
    <scope>NUCLEOTIDE SEQUENCE</scope>
    <source>
        <strain evidence="4">Stay&amp;Tobe</strain>
    </source>
</reference>
<comment type="caution">
    <text evidence="4">The sequence shown here is derived from an EMBL/GenBank/DDBJ whole genome shotgun (WGS) entry which is preliminary data.</text>
</comment>
<reference evidence="4" key="2">
    <citation type="submission" date="2023-05" db="EMBL/GenBank/DDBJ databases">
        <authorList>
            <person name="Fouks B."/>
        </authorList>
    </citation>
    <scope>NUCLEOTIDE SEQUENCE</scope>
    <source>
        <strain evidence="4">Stay&amp;Tobe</strain>
        <tissue evidence="4">Testes</tissue>
    </source>
</reference>
<keyword evidence="1" id="KW-0175">Coiled coil</keyword>
<sequence>MLETTLPALLIWNMWYVTQEPNVSRAAISNAVFNSITMRGQEEEPPATSSKYRPITSTDSKHVYSSDTESHVSDRDEQTRLRELEDDLNRTIFEKHEAEENWKTRERELTEELRFLESKERQLAEQIKRYNVTEKEYKEKIQKLTKELETNKEESLKPILKEVQPTISDEITKAGLSDMSVSSLGCESLECVKKIQELVQSGLNLKKYINELEIKERAYMETLQQADELWSEMENSYKAHIEKAEDSEASLKEKIKKLEDSETKLQQTYKYKEENYLLMERIQNFEQNEKEFKERIQVLESEKNNLLKERTQLRDALMMTQTELQKTKELVEGPLKEDILKERKLSKMLQEEIKTMEKEMEEASAVHDTNVSGLKAQMTKMSHELVDMECTNSELKEEVETLEKSVCLKPCDKDCTCPNAQVTLTEIPANVREADLFESTAVTDISKPEVTVVVDFKITEKDQINIDAEFNLAKEQIKIPHISSAIASDVPISESELKPAKEKEIVDILYEKVPTTAPPTVHLESVLTPEKQVEASSVPISEPSSTEERDIPEISCVKVPFIPISEGDSIEPIYKSEELMPSTEDDGGLSVEVSTVAKLKAVDLDSTSCKESDKDIKESVIIKTGKSSEPEEDKTGITTPIEVSTVAKLKTVDLDSTSCKESDRDIKECVITKTGKSSEPEEVKTESILRVSELDKKSPFSSKEEVKLVAVSSLEKETPSFVTGVETDEFKEKVSELSPFPIPKTETSPEVPLHESTLRKFPPLNELCPYNCTCISKDLREDISFQYSESEYSRITAEDFPFGETGECILEPPTEPKLFTEEELKTAFDEPVWEDVIVGSKEHLFQDEYPTQELYTSAGEPYEISPKQELIEQPSEPCSSGESNLKEDTAIILVKEEIKETELMTGIEGDMLENVCFSEESKKGEDMTQEFISDTCNIELDEDLSSSPMTTGVKAPFFTEKEPILAGEIIETLSTQQDSGIEPVKEITIKEAVLDKIATTGKISDSSQEPGLTEETAKDSSAEVLELLDEIIEKTFDKPTAKTPEELKKDLSAEKVMTDESELPVTKIEVPEETSEYMPTEISKTSPSEVLCEKIDEEEKQLSIIEVSENLVEDIPVKTSEELEMEIQAEEIIKKEEHELTAPLHEQPDNLLPSTETEKEESHEETDTEKREEFPVEVCEELDRDLPVVALEEQCQKLPIEEGSEETGKELSSKEAVEKEEEEPSFKVTKGLEDELTVEEPDLTVIECHEVPEGEFQEKSLEVPIVEKIELKTEEAKDELREFISEYEFCPLEREGICVCPTLLAEKKIDVEIKPEIVEVFSIEELALRDKTEEVGVLEGTTEEIITPIEVTLTEKDIDIATLEEQGEPVVEEVKLELIETEVILPEVVLMPDALLVTEEIDKMEIGKEDILLIPEKKIVFAIEKTEPEEEPLGEHKEISPEAMVIPFVEDVLETALSITKEIKKETTGETVVVAEELAEIPGDIIPHISSEEIVGPVIKDAVENAILFKAEITPEEIVKTLEVSQISEVAMPVSEEIEKIAIGKEEEIEVVKDIFEIEEIMPKEELLEERKEDIEETSEIVVITVVEDVLDSAMNLTEEIKQEPITEIRGTEVLIEELVEVPTDVPPEIIVGPVIKDVVESALSFQAEEIIKPLEISQSTEEKFCPIDPTFTCTCPFIAKKQFETELELAEKKIPAEEKEYEAGELAVEVTAEAETVLEEITEPVAEEIAEPVAEETAEPIAEEIAEPVAEEIAEPIAEEIAEPVAEEIAEPVVEEIAEPVAEEIAELVAEEIAEPIAEEIAEPVAEVIAEPVAEEIAEPVAEEIAEQIAEEIAEPVAEEIAEPVAEEITEPVAEEIAEPIAEEIAEPIAEEIAEPAVEEIAEPVAEEIAEPIVEEIAEPVAEEIAEPVAEEIAEQIAEEKAQPAAEEIAEPIAEPVAEEIAEPVAEEIAEPVAEEIAEPIAEEIAEPIAEEIAEPAVEEITEPVAEEIAEPIVEEIAEPIAEEITEPVAEEIAEQIAEEKAQPAAEEIAEPVAEEIAEPVAEEITEPVAEEIAEPGAEEIVEPAAEEIAEPVAEEKAEQVADEIAEPVAEEIAEPVAEEIAEPVAEEIAEPVAEEIAEPVAEEIAEPVEEEIYEPAAEEVTEPAIEEIAEPVAEEIAEPVAEEIAEPVAEEIAEPVAEEIAEPIVEEITEPVAEEIAGPVAEEIAGPVAEEIAGPIAEEIAEPVTEEVAEPVVEEVAEPVAEEIVEPIVEEITEPVAEEIAEPVAEEIAEPVAEEIAEPVAEEIAEPVAEEIAEPVTEEIAEPVAEVITEPAAEVTVELAAQEIAEPVVEEISEPVAEERAEPFAEEISEPVAEEISEPVAEEISELVAEEISEPVAEEISEPVAEERVELVAEPVVEEKAEPVAEKIVEPVAEEIPEPVAIETAEIEVAEPVIEEVVAAEPVVEIAELEVAETELIEEVVSEPKVEIVEAEQIIEVISEPKIEIAEPVIEAVTEPEVETAEAEPVERIIEQEPKVEEVEAGPVLEEITETKVEILEVRPEVETEVVPEAMVTEEVQPVEEAPIQPGE</sequence>
<feature type="domain" description="PUM-HD" evidence="3">
    <location>
        <begin position="2034"/>
        <end position="2386"/>
    </location>
</feature>
<dbReference type="PROSITE" id="PS50303">
    <property type="entry name" value="PUM_HD"/>
    <property type="match status" value="2"/>
</dbReference>
<dbReference type="PANTHER" id="PTHR35151">
    <property type="entry name" value="ELONGATION FACTOR 1 BETA CENTRAL ACIDIC REGION EUKARYOTE DOMAIN-CONTAINING PROTEIN"/>
    <property type="match status" value="1"/>
</dbReference>
<feature type="compositionally biased region" description="Polar residues" evidence="2">
    <location>
        <begin position="47"/>
        <end position="58"/>
    </location>
</feature>
<evidence type="ECO:0000313" key="5">
    <source>
        <dbReference type="Proteomes" id="UP001233999"/>
    </source>
</evidence>
<evidence type="ECO:0000256" key="2">
    <source>
        <dbReference type="SAM" id="MobiDB-lite"/>
    </source>
</evidence>
<organism evidence="4 5">
    <name type="scientific">Diploptera punctata</name>
    <name type="common">Pacific beetle cockroach</name>
    <dbReference type="NCBI Taxonomy" id="6984"/>
    <lineage>
        <taxon>Eukaryota</taxon>
        <taxon>Metazoa</taxon>
        <taxon>Ecdysozoa</taxon>
        <taxon>Arthropoda</taxon>
        <taxon>Hexapoda</taxon>
        <taxon>Insecta</taxon>
        <taxon>Pterygota</taxon>
        <taxon>Neoptera</taxon>
        <taxon>Polyneoptera</taxon>
        <taxon>Dictyoptera</taxon>
        <taxon>Blattodea</taxon>
        <taxon>Blaberoidea</taxon>
        <taxon>Blaberidae</taxon>
        <taxon>Diplopterinae</taxon>
        <taxon>Diploptera</taxon>
    </lineage>
</organism>
<feature type="coiled-coil region" evidence="1">
    <location>
        <begin position="205"/>
        <end position="405"/>
    </location>
</feature>
<dbReference type="InterPro" id="IPR033133">
    <property type="entry name" value="PUM-HD"/>
</dbReference>